<dbReference type="InterPro" id="IPR016156">
    <property type="entry name" value="FAD/NAD-linked_Rdtase_dimer_sf"/>
</dbReference>
<dbReference type="GO" id="GO:0006749">
    <property type="term" value="P:glutathione metabolic process"/>
    <property type="evidence" value="ECO:0007669"/>
    <property type="project" value="InterPro"/>
</dbReference>
<organism evidence="17 18">
    <name type="scientific">Hyphomicrobium facile</name>
    <dbReference type="NCBI Taxonomy" id="51670"/>
    <lineage>
        <taxon>Bacteria</taxon>
        <taxon>Pseudomonadati</taxon>
        <taxon>Pseudomonadota</taxon>
        <taxon>Alphaproteobacteria</taxon>
        <taxon>Hyphomicrobiales</taxon>
        <taxon>Hyphomicrobiaceae</taxon>
        <taxon>Hyphomicrobium</taxon>
    </lineage>
</organism>
<dbReference type="FunFam" id="3.50.50.60:FF:000051">
    <property type="entry name" value="Glutathione reductase"/>
    <property type="match status" value="1"/>
</dbReference>
<comment type="similarity">
    <text evidence="1 13">Belongs to the class-I pyridine nucleotide-disulfide oxidoreductase family.</text>
</comment>
<evidence type="ECO:0000256" key="5">
    <source>
        <dbReference type="ARBA" id="ARBA00022857"/>
    </source>
</evidence>
<keyword evidence="11" id="KW-0547">Nucleotide-binding</keyword>
<evidence type="ECO:0000256" key="4">
    <source>
        <dbReference type="ARBA" id="ARBA00022827"/>
    </source>
</evidence>
<feature type="binding site" evidence="11">
    <location>
        <position position="263"/>
    </location>
    <ligand>
        <name>NAD(+)</name>
        <dbReference type="ChEBI" id="CHEBI:57540"/>
    </ligand>
</feature>
<dbReference type="PROSITE" id="PS00076">
    <property type="entry name" value="PYRIDINE_REDOX_1"/>
    <property type="match status" value="1"/>
</dbReference>
<comment type="catalytic activity">
    <reaction evidence="9 14">
        <text>2 glutathione + NADP(+) = glutathione disulfide + NADPH + H(+)</text>
        <dbReference type="Rhea" id="RHEA:11740"/>
        <dbReference type="ChEBI" id="CHEBI:15378"/>
        <dbReference type="ChEBI" id="CHEBI:57783"/>
        <dbReference type="ChEBI" id="CHEBI:57925"/>
        <dbReference type="ChEBI" id="CHEBI:58297"/>
        <dbReference type="ChEBI" id="CHEBI:58349"/>
        <dbReference type="EC" id="1.8.1.7"/>
    </reaction>
</comment>
<keyword evidence="18" id="KW-1185">Reference proteome</keyword>
<dbReference type="SUPFAM" id="SSF51905">
    <property type="entry name" value="FAD/NAD(P)-binding domain"/>
    <property type="match status" value="1"/>
</dbReference>
<dbReference type="InterPro" id="IPR036188">
    <property type="entry name" value="FAD/NAD-bd_sf"/>
</dbReference>
<comment type="function">
    <text evidence="14">Catalyzes the reduction of glutathione disulfide (GSSG) to reduced glutathione (GSH).</text>
</comment>
<keyword evidence="6 13" id="KW-0560">Oxidoreductase</keyword>
<sequence>MRNFDFDLFVIGAGSGGVRAARIAASYGAKVAIAEEYRVGGTCVIRGCVPKKLLVYASRFADDFEDAKGFGWTVSETFDWPSLIRAKDKEISRLEAAYRATLQKFKVEVFAERATLVSANEVRLATSGRIVTAKTILVATGGHPNIDPKLPGVEHVITSNEAFNLKELPRRIVIAGGGYIAVEFASIFHGLGSEVTLIYRGDKFLRGFDEDLRDGLAAAMTARGIRIINGQVFTKIAKTASGLAGTITGGETLEADQIMFAIGRSPNTKNLGLEALGVHLDPVGAIVVDNASQTSVPSIYAVGDVTNRVNLTPVAIREGHAFADTLFGKKPWMVDYTTIPTAVFSTPEIGTVGYTEQEARAQYADVHIYKGSFRPMKAIVAGRDEKMLVKIVVEGATDRVVGVHVFGPDAAEIVQMAAVAVRLRACKADFDQTMALHPSAAEELVTLREKWIAPGEAAG</sequence>
<dbReference type="Pfam" id="PF02852">
    <property type="entry name" value="Pyr_redox_dim"/>
    <property type="match status" value="1"/>
</dbReference>
<gene>
    <name evidence="17" type="ORF">SAMN04488557_4140</name>
</gene>
<dbReference type="InterPro" id="IPR006324">
    <property type="entry name" value="GSHR"/>
</dbReference>
<evidence type="ECO:0000256" key="1">
    <source>
        <dbReference type="ARBA" id="ARBA00007532"/>
    </source>
</evidence>
<dbReference type="PRINTS" id="PR00411">
    <property type="entry name" value="PNDRDTASEI"/>
</dbReference>
<dbReference type="GO" id="GO:0034599">
    <property type="term" value="P:cellular response to oxidative stress"/>
    <property type="evidence" value="ECO:0007669"/>
    <property type="project" value="TreeGrafter"/>
</dbReference>
<dbReference type="NCBIfam" id="TIGR01424">
    <property type="entry name" value="gluta_reduc_2"/>
    <property type="match status" value="1"/>
</dbReference>
<keyword evidence="3 13" id="KW-0285">Flavoprotein</keyword>
<feature type="binding site" evidence="11">
    <location>
        <position position="52"/>
    </location>
    <ligand>
        <name>FAD</name>
        <dbReference type="ChEBI" id="CHEBI:57692"/>
    </ligand>
</feature>
<dbReference type="Gene3D" id="3.50.50.60">
    <property type="entry name" value="FAD/NAD(P)-binding domain"/>
    <property type="match status" value="2"/>
</dbReference>
<evidence type="ECO:0000256" key="3">
    <source>
        <dbReference type="ARBA" id="ARBA00022630"/>
    </source>
</evidence>
<evidence type="ECO:0000256" key="7">
    <source>
        <dbReference type="ARBA" id="ARBA00023157"/>
    </source>
</evidence>
<feature type="domain" description="Pyridine nucleotide-disulphide oxidoreductase dimerisation" evidence="15">
    <location>
        <begin position="339"/>
        <end position="447"/>
    </location>
</feature>
<evidence type="ECO:0000256" key="10">
    <source>
        <dbReference type="PIRSR" id="PIRSR000350-2"/>
    </source>
</evidence>
<evidence type="ECO:0000259" key="15">
    <source>
        <dbReference type="Pfam" id="PF02852"/>
    </source>
</evidence>
<feature type="binding site" evidence="11">
    <location>
        <position position="304"/>
    </location>
    <ligand>
        <name>FAD</name>
        <dbReference type="ChEBI" id="CHEBI:57692"/>
    </ligand>
</feature>
<name>A0A1I7NWS5_9HYPH</name>
<dbReference type="OrthoDB" id="9761158at2"/>
<dbReference type="PRINTS" id="PR00368">
    <property type="entry name" value="FADPNR"/>
</dbReference>
<dbReference type="GO" id="GO:0004362">
    <property type="term" value="F:glutathione-disulfide reductase (NADPH) activity"/>
    <property type="evidence" value="ECO:0007669"/>
    <property type="project" value="UniProtKB-EC"/>
</dbReference>
<evidence type="ECO:0000259" key="16">
    <source>
        <dbReference type="Pfam" id="PF07992"/>
    </source>
</evidence>
<proteinExistence type="inferred from homology"/>
<keyword evidence="11" id="KW-0520">NAD</keyword>
<feature type="domain" description="FAD/NAD(P)-binding" evidence="16">
    <location>
        <begin position="6"/>
        <end position="319"/>
    </location>
</feature>
<dbReference type="EMBL" id="FPCH01000005">
    <property type="protein sequence ID" value="SFV39115.1"/>
    <property type="molecule type" value="Genomic_DNA"/>
</dbReference>
<protein>
    <recommendedName>
        <fullName evidence="14">Glutathione reductase</fullName>
        <shortName evidence="14">GRase</shortName>
        <ecNumber evidence="14">1.8.1.7</ecNumber>
    </recommendedName>
</protein>
<keyword evidence="7" id="KW-1015">Disulfide bond</keyword>
<dbReference type="InterPro" id="IPR004099">
    <property type="entry name" value="Pyr_nucl-diS_OxRdtase_dimer"/>
</dbReference>
<evidence type="ECO:0000313" key="18">
    <source>
        <dbReference type="Proteomes" id="UP000199423"/>
    </source>
</evidence>
<accession>A0A1I7NWS5</accession>
<dbReference type="GO" id="GO:0045454">
    <property type="term" value="P:cell redox homeostasis"/>
    <property type="evidence" value="ECO:0007669"/>
    <property type="project" value="InterPro"/>
</dbReference>
<evidence type="ECO:0000256" key="2">
    <source>
        <dbReference type="ARBA" id="ARBA00011738"/>
    </source>
</evidence>
<dbReference type="GO" id="GO:0050661">
    <property type="term" value="F:NADP binding"/>
    <property type="evidence" value="ECO:0007669"/>
    <property type="project" value="InterPro"/>
</dbReference>
<dbReference type="SUPFAM" id="SSF55424">
    <property type="entry name" value="FAD/NAD-linked reductases, dimerisation (C-terminal) domain"/>
    <property type="match status" value="1"/>
</dbReference>
<dbReference type="InterPro" id="IPR023753">
    <property type="entry name" value="FAD/NAD-binding_dom"/>
</dbReference>
<reference evidence="18" key="1">
    <citation type="submission" date="2016-10" db="EMBL/GenBank/DDBJ databases">
        <authorList>
            <person name="Varghese N."/>
            <person name="Submissions S."/>
        </authorList>
    </citation>
    <scope>NUCLEOTIDE SEQUENCE [LARGE SCALE GENOMIC DNA]</scope>
    <source>
        <strain evidence="18">DSM 1565</strain>
    </source>
</reference>
<keyword evidence="8 13" id="KW-0676">Redox-active center</keyword>
<feature type="binding site" evidence="11">
    <location>
        <begin position="176"/>
        <end position="183"/>
    </location>
    <ligand>
        <name>NAD(+)</name>
        <dbReference type="ChEBI" id="CHEBI:57540"/>
    </ligand>
</feature>
<dbReference type="PANTHER" id="PTHR42737">
    <property type="entry name" value="GLUTATHIONE REDUCTASE"/>
    <property type="match status" value="1"/>
</dbReference>
<feature type="active site" description="Proton acceptor" evidence="10">
    <location>
        <position position="437"/>
    </location>
</feature>
<evidence type="ECO:0000256" key="6">
    <source>
        <dbReference type="ARBA" id="ARBA00023002"/>
    </source>
</evidence>
<dbReference type="InterPro" id="IPR001100">
    <property type="entry name" value="Pyr_nuc-diS_OxRdtase"/>
</dbReference>
<evidence type="ECO:0000256" key="11">
    <source>
        <dbReference type="PIRSR" id="PIRSR000350-3"/>
    </source>
</evidence>
<evidence type="ECO:0000256" key="9">
    <source>
        <dbReference type="ARBA" id="ARBA00049142"/>
    </source>
</evidence>
<dbReference type="Proteomes" id="UP000199423">
    <property type="component" value="Unassembled WGS sequence"/>
</dbReference>
<dbReference type="EC" id="1.8.1.7" evidence="14"/>
<evidence type="ECO:0000256" key="8">
    <source>
        <dbReference type="ARBA" id="ARBA00023284"/>
    </source>
</evidence>
<comment type="cofactor">
    <cofactor evidence="11">
        <name>FAD</name>
        <dbReference type="ChEBI" id="CHEBI:57692"/>
    </cofactor>
    <text evidence="11">Binds 1 FAD per subunit.</text>
</comment>
<comment type="subunit">
    <text evidence="2">Homodimer.</text>
</comment>
<dbReference type="Pfam" id="PF07992">
    <property type="entry name" value="Pyr_redox_2"/>
    <property type="match status" value="1"/>
</dbReference>
<dbReference type="GO" id="GO:0050660">
    <property type="term" value="F:flavin adenine dinucleotide binding"/>
    <property type="evidence" value="ECO:0007669"/>
    <property type="project" value="InterPro"/>
</dbReference>
<dbReference type="InterPro" id="IPR046952">
    <property type="entry name" value="GSHR/TRXR-like"/>
</dbReference>
<dbReference type="STRING" id="51670.SAMN04488557_4140"/>
<dbReference type="GO" id="GO:0005829">
    <property type="term" value="C:cytosol"/>
    <property type="evidence" value="ECO:0007669"/>
    <property type="project" value="TreeGrafter"/>
</dbReference>
<dbReference type="Gene3D" id="3.30.390.30">
    <property type="match status" value="1"/>
</dbReference>
<dbReference type="AlphaFoldDB" id="A0A1I7NWS5"/>
<feature type="disulfide bond" description="Redox-active" evidence="12">
    <location>
        <begin position="43"/>
        <end position="48"/>
    </location>
</feature>
<evidence type="ECO:0000256" key="12">
    <source>
        <dbReference type="PIRSR" id="PIRSR000350-4"/>
    </source>
</evidence>
<dbReference type="PANTHER" id="PTHR42737:SF2">
    <property type="entry name" value="GLUTATHIONE REDUCTASE"/>
    <property type="match status" value="1"/>
</dbReference>
<evidence type="ECO:0000256" key="13">
    <source>
        <dbReference type="RuleBase" id="RU003691"/>
    </source>
</evidence>
<evidence type="ECO:0000313" key="17">
    <source>
        <dbReference type="EMBL" id="SFV39115.1"/>
    </source>
</evidence>
<dbReference type="InterPro" id="IPR012999">
    <property type="entry name" value="Pyr_OxRdtase_I_AS"/>
</dbReference>
<dbReference type="RefSeq" id="WP_092869641.1">
    <property type="nucleotide sequence ID" value="NZ_FPCH01000005.1"/>
</dbReference>
<evidence type="ECO:0000256" key="14">
    <source>
        <dbReference type="RuleBase" id="RU365040"/>
    </source>
</evidence>
<keyword evidence="4 11" id="KW-0274">FAD</keyword>
<dbReference type="PIRSF" id="PIRSF000350">
    <property type="entry name" value="Mercury_reductase_MerA"/>
    <property type="match status" value="1"/>
</dbReference>
<keyword evidence="5 14" id="KW-0521">NADP</keyword>
<dbReference type="NCBIfam" id="NF004776">
    <property type="entry name" value="PRK06116.1"/>
    <property type="match status" value="1"/>
</dbReference>